<comment type="caution">
    <text evidence="2">The sequence shown here is derived from an EMBL/GenBank/DDBJ whole genome shotgun (WGS) entry which is preliminary data.</text>
</comment>
<keyword evidence="1" id="KW-0472">Membrane</keyword>
<sequence length="602" mass="64501">MLFSASPGLFLYLAHAALCVALAVGLTWQAWRHATGPRRAGRLVAGWLAAAALWLSVYPLQHRVASAEAGAAIVLTPGYFLDSVRNLRRRLGPLPLLRYRPATQPGGDTQALTSLPSLRTRYPDLRRLHVLGTGLPVADVPALPAGVELVSHPATAGPQFTAAAWNQQLLLGETLRLEGHFRGAGSQPVWVRLSAAGRPLDSVRLPAAGGSFTVRYQPRYVGQQLIRLEARQGRALLAAEPVPLQVLPARRLRVLILAGTPSFELNLLKNHLARRGQQVALRLRLSRGLLQSETQNQPATDVATLTPALLRCFDAVVTDADGLNGLTTTEAQALAAAAVDGLGVVLIGTTELPRSLPGRADFVLQPRPATQAEQPQAISWEDNRATAALPAVLRPTPNTRTVIAGPTATAVAVASRRTGWGTVLVSTPASTYPWLLSGATARYDSYWRTVLGAAARPLEPAARWQLPRWPRPDEPQLVQLTTHQRQLRPSAIITDGAGLTASAALRQLPTQSDVWQGTYWPARAGWHTVAAPGQDTAALYVVGPADWQGPLRAQRAAAAAGRNAAAVSAAALVTHTEPWVPAGWFFALFVVAAGWLWLDEKR</sequence>
<evidence type="ECO:0000313" key="3">
    <source>
        <dbReference type="Proteomes" id="UP000305517"/>
    </source>
</evidence>
<accession>A0A5R8WV66</accession>
<keyword evidence="3" id="KW-1185">Reference proteome</keyword>
<organism evidence="2 3">
    <name type="scientific">Hymenobacter jeollabukensis</name>
    <dbReference type="NCBI Taxonomy" id="2025313"/>
    <lineage>
        <taxon>Bacteria</taxon>
        <taxon>Pseudomonadati</taxon>
        <taxon>Bacteroidota</taxon>
        <taxon>Cytophagia</taxon>
        <taxon>Cytophagales</taxon>
        <taxon>Hymenobacteraceae</taxon>
        <taxon>Hymenobacter</taxon>
    </lineage>
</organism>
<keyword evidence="1" id="KW-0812">Transmembrane</keyword>
<evidence type="ECO:0000313" key="2">
    <source>
        <dbReference type="EMBL" id="TLM95294.1"/>
    </source>
</evidence>
<dbReference type="EMBL" id="VAJM01000002">
    <property type="protein sequence ID" value="TLM95294.1"/>
    <property type="molecule type" value="Genomic_DNA"/>
</dbReference>
<reference evidence="2 3" key="1">
    <citation type="submission" date="2019-05" db="EMBL/GenBank/DDBJ databases">
        <title>Hymenobacter edaphi sp. nov., isolated from abandoned arsenic-contaminated farmland soil.</title>
        <authorList>
            <person name="Nie L."/>
        </authorList>
    </citation>
    <scope>NUCLEOTIDE SEQUENCE [LARGE SCALE GENOMIC DNA]</scope>
    <source>
        <strain evidence="2 3">1-3-3-8</strain>
    </source>
</reference>
<evidence type="ECO:0000256" key="1">
    <source>
        <dbReference type="SAM" id="Phobius"/>
    </source>
</evidence>
<gene>
    <name evidence="2" type="ORF">FDY95_05770</name>
</gene>
<dbReference type="OrthoDB" id="980086at2"/>
<dbReference type="AlphaFoldDB" id="A0A5R8WV66"/>
<feature type="transmembrane region" description="Helical" evidence="1">
    <location>
        <begin position="12"/>
        <end position="31"/>
    </location>
</feature>
<protein>
    <submittedName>
        <fullName evidence="2">Uncharacterized protein</fullName>
    </submittedName>
</protein>
<name>A0A5R8WV66_9BACT</name>
<feature type="transmembrane region" description="Helical" evidence="1">
    <location>
        <begin position="579"/>
        <end position="598"/>
    </location>
</feature>
<keyword evidence="1" id="KW-1133">Transmembrane helix</keyword>
<dbReference type="RefSeq" id="WP_138075794.1">
    <property type="nucleotide sequence ID" value="NZ_VAJM01000002.1"/>
</dbReference>
<dbReference type="Proteomes" id="UP000305517">
    <property type="component" value="Unassembled WGS sequence"/>
</dbReference>
<proteinExistence type="predicted"/>